<dbReference type="PROSITE" id="PS00463">
    <property type="entry name" value="ZN2_CY6_FUNGAL_1"/>
    <property type="match status" value="1"/>
</dbReference>
<feature type="compositionally biased region" description="Polar residues" evidence="3">
    <location>
        <begin position="46"/>
        <end position="55"/>
    </location>
</feature>
<protein>
    <submittedName>
        <fullName evidence="4">Uncharacterized protein</fullName>
    </submittedName>
</protein>
<dbReference type="SUPFAM" id="SSF57701">
    <property type="entry name" value="Zn2/Cys6 DNA-binding domain"/>
    <property type="match status" value="1"/>
</dbReference>
<evidence type="ECO:0000313" key="5">
    <source>
        <dbReference type="Proteomes" id="UP000094043"/>
    </source>
</evidence>
<feature type="compositionally biased region" description="Basic and acidic residues" evidence="3">
    <location>
        <begin position="311"/>
        <end position="333"/>
    </location>
</feature>
<dbReference type="SMART" id="SM00066">
    <property type="entry name" value="GAL4"/>
    <property type="match status" value="1"/>
</dbReference>
<dbReference type="InterPro" id="IPR050613">
    <property type="entry name" value="Sec_Metabolite_Reg"/>
</dbReference>
<dbReference type="GeneID" id="91087760"/>
<reference evidence="4" key="2">
    <citation type="journal article" date="2022" name="Elife">
        <title>Obligate sexual reproduction of a homothallic fungus closely related to the Cryptococcus pathogenic species complex.</title>
        <authorList>
            <person name="Passer A.R."/>
            <person name="Clancey S.A."/>
            <person name="Shea T."/>
            <person name="David-Palma M."/>
            <person name="Averette A.F."/>
            <person name="Boekhout T."/>
            <person name="Porcel B.M."/>
            <person name="Nowrousian M."/>
            <person name="Cuomo C.A."/>
            <person name="Sun S."/>
            <person name="Heitman J."/>
            <person name="Coelho M.A."/>
        </authorList>
    </citation>
    <scope>NUCLEOTIDE SEQUENCE</scope>
    <source>
        <strain evidence="4">CBS 7841</strain>
    </source>
</reference>
<comment type="subcellular location">
    <subcellularLocation>
        <location evidence="1">Nucleus</location>
    </subcellularLocation>
</comment>
<evidence type="ECO:0000313" key="4">
    <source>
        <dbReference type="EMBL" id="WVN88344.1"/>
    </source>
</evidence>
<keyword evidence="2" id="KW-0539">Nucleus</keyword>
<dbReference type="GO" id="GO:0008270">
    <property type="term" value="F:zinc ion binding"/>
    <property type="evidence" value="ECO:0007669"/>
    <property type="project" value="InterPro"/>
</dbReference>
<feature type="region of interest" description="Disordered" evidence="3">
    <location>
        <begin position="190"/>
        <end position="339"/>
    </location>
</feature>
<dbReference type="CDD" id="cd00067">
    <property type="entry name" value="GAL4"/>
    <property type="match status" value="1"/>
</dbReference>
<reference evidence="4" key="1">
    <citation type="submission" date="2016-06" db="EMBL/GenBank/DDBJ databases">
        <authorList>
            <person name="Cuomo C."/>
            <person name="Litvintseva A."/>
            <person name="Heitman J."/>
            <person name="Chen Y."/>
            <person name="Sun S."/>
            <person name="Springer D."/>
            <person name="Dromer F."/>
            <person name="Young S."/>
            <person name="Zeng Q."/>
            <person name="Chapman S."/>
            <person name="Gujja S."/>
            <person name="Saif S."/>
            <person name="Birren B."/>
        </authorList>
    </citation>
    <scope>NUCLEOTIDE SEQUENCE</scope>
    <source>
        <strain evidence="4">CBS 7841</strain>
    </source>
</reference>
<dbReference type="InterPro" id="IPR036864">
    <property type="entry name" value="Zn2-C6_fun-type_DNA-bd_sf"/>
</dbReference>
<dbReference type="RefSeq" id="XP_066069044.1">
    <property type="nucleotide sequence ID" value="XM_066212947.1"/>
</dbReference>
<evidence type="ECO:0000256" key="3">
    <source>
        <dbReference type="SAM" id="MobiDB-lite"/>
    </source>
</evidence>
<dbReference type="KEGG" id="cdep:91087760"/>
<dbReference type="OrthoDB" id="2269373at2759"/>
<dbReference type="Gene3D" id="4.10.240.10">
    <property type="entry name" value="Zn(2)-C6 fungal-type DNA-binding domain"/>
    <property type="match status" value="1"/>
</dbReference>
<feature type="region of interest" description="Disordered" evidence="3">
    <location>
        <begin position="1"/>
        <end position="62"/>
    </location>
</feature>
<dbReference type="Pfam" id="PF00172">
    <property type="entry name" value="Zn_clus"/>
    <property type="match status" value="1"/>
</dbReference>
<sequence length="521" mass="58031">MNNYPMGSGMRNHPRSHSQQNQEGFSRGVSREGDGRAVNDHAIDPSQPSRYQQYTPFGPSNLAPSYQYSNAPQHILQPSYNAQQFPQEHRLVFNSSRSPFAPHSESQPRSYVHGPAPNSNVMPQDMSLQYMHPYHGQTGPLPSMHNASPRHYMGAIPHEGFIQTSEFQPDLSASSSVSPIDTFGKRWQPIAGLAQPPPSGPSLSLTGNQTISPSTDQQRISTAALHSHRNTANSQADNSVAGSRPSTVEGTRFVVENEKTSRGQSRLPSEEPTVPWNDMSQPVSRPGSSSAAVSKDILRSEFCARQSQDSGLEKDAMNPSDLEGKGEQEEKMDHRKRKRNRTIRSCVPCHNHKRKCDRKRPCGRCTALGLTGSCVYEIDEQRDMNDPEVAETDRLRRRIAELELVVRELRQQRGASKAAMPSLPCPDVFTDDDDQDGKKRRVIVDRFARFEFDEAQAAQNSGRLVQLATTTSNQNIVPASVEGTQHQTPDHESIMEHGKTEMVQHSLEHEHGGFQDYKAEP</sequence>
<gene>
    <name evidence="4" type="ORF">L203_103549</name>
</gene>
<dbReference type="VEuPathDB" id="FungiDB:L203_02854"/>
<keyword evidence="5" id="KW-1185">Reference proteome</keyword>
<reference evidence="4" key="3">
    <citation type="submission" date="2024-01" db="EMBL/GenBank/DDBJ databases">
        <authorList>
            <person name="Coelho M.A."/>
            <person name="David-Palma M."/>
            <person name="Shea T."/>
            <person name="Sun S."/>
            <person name="Cuomo C.A."/>
            <person name="Heitman J."/>
        </authorList>
    </citation>
    <scope>NUCLEOTIDE SEQUENCE</scope>
    <source>
        <strain evidence="4">CBS 7841</strain>
    </source>
</reference>
<dbReference type="PANTHER" id="PTHR31001">
    <property type="entry name" value="UNCHARACTERIZED TRANSCRIPTIONAL REGULATORY PROTEIN"/>
    <property type="match status" value="1"/>
</dbReference>
<organism evidence="4 5">
    <name type="scientific">Cryptococcus depauperatus CBS 7841</name>
    <dbReference type="NCBI Taxonomy" id="1295531"/>
    <lineage>
        <taxon>Eukaryota</taxon>
        <taxon>Fungi</taxon>
        <taxon>Dikarya</taxon>
        <taxon>Basidiomycota</taxon>
        <taxon>Agaricomycotina</taxon>
        <taxon>Tremellomycetes</taxon>
        <taxon>Tremellales</taxon>
        <taxon>Cryptococcaceae</taxon>
        <taxon>Cryptococcus</taxon>
    </lineage>
</organism>
<dbReference type="GO" id="GO:0005634">
    <property type="term" value="C:nucleus"/>
    <property type="evidence" value="ECO:0007669"/>
    <property type="project" value="UniProtKB-SubCell"/>
</dbReference>
<dbReference type="Proteomes" id="UP000094043">
    <property type="component" value="Chromosome 4"/>
</dbReference>
<proteinExistence type="predicted"/>
<evidence type="ECO:0000256" key="2">
    <source>
        <dbReference type="ARBA" id="ARBA00023242"/>
    </source>
</evidence>
<dbReference type="EMBL" id="CP143787">
    <property type="protein sequence ID" value="WVN88344.1"/>
    <property type="molecule type" value="Genomic_DNA"/>
</dbReference>
<feature type="compositionally biased region" description="Polar residues" evidence="3">
    <location>
        <begin position="208"/>
        <end position="221"/>
    </location>
</feature>
<dbReference type="PANTHER" id="PTHR31001:SF81">
    <property type="entry name" value="ZN(II)2CYS6 TRANSCRIPTION FACTOR"/>
    <property type="match status" value="1"/>
</dbReference>
<name>A0A1E3III1_9TREE</name>
<dbReference type="GO" id="GO:0000981">
    <property type="term" value="F:DNA-binding transcription factor activity, RNA polymerase II-specific"/>
    <property type="evidence" value="ECO:0007669"/>
    <property type="project" value="InterPro"/>
</dbReference>
<feature type="compositionally biased region" description="Basic and acidic residues" evidence="3">
    <location>
        <begin position="29"/>
        <end position="43"/>
    </location>
</feature>
<dbReference type="AlphaFoldDB" id="A0A1E3III1"/>
<dbReference type="PROSITE" id="PS50048">
    <property type="entry name" value="ZN2_CY6_FUNGAL_2"/>
    <property type="match status" value="1"/>
</dbReference>
<feature type="compositionally biased region" description="Polar residues" evidence="3">
    <location>
        <begin position="278"/>
        <end position="292"/>
    </location>
</feature>
<accession>A0A1E3III1</accession>
<evidence type="ECO:0000256" key="1">
    <source>
        <dbReference type="ARBA" id="ARBA00004123"/>
    </source>
</evidence>
<feature type="compositionally biased region" description="Polar residues" evidence="3">
    <location>
        <begin position="230"/>
        <end position="249"/>
    </location>
</feature>
<dbReference type="InterPro" id="IPR001138">
    <property type="entry name" value="Zn2Cys6_DnaBD"/>
</dbReference>